<organism evidence="2 3">
    <name type="scientific">Dendrobium catenatum</name>
    <dbReference type="NCBI Taxonomy" id="906689"/>
    <lineage>
        <taxon>Eukaryota</taxon>
        <taxon>Viridiplantae</taxon>
        <taxon>Streptophyta</taxon>
        <taxon>Embryophyta</taxon>
        <taxon>Tracheophyta</taxon>
        <taxon>Spermatophyta</taxon>
        <taxon>Magnoliopsida</taxon>
        <taxon>Liliopsida</taxon>
        <taxon>Asparagales</taxon>
        <taxon>Orchidaceae</taxon>
        <taxon>Epidendroideae</taxon>
        <taxon>Malaxideae</taxon>
        <taxon>Dendrobiinae</taxon>
        <taxon>Dendrobium</taxon>
    </lineage>
</organism>
<sequence length="56" mass="6231">MARKSWSAYTTWHFWLEQRLVMAVGSTLGSIWLSLGILGKSVVDSIWAGICKFGGQ</sequence>
<accession>A0A2I0WJ07</accession>
<keyword evidence="1" id="KW-1133">Transmembrane helix</keyword>
<evidence type="ECO:0000313" key="3">
    <source>
        <dbReference type="Proteomes" id="UP000233837"/>
    </source>
</evidence>
<evidence type="ECO:0000313" key="2">
    <source>
        <dbReference type="EMBL" id="PKU75641.1"/>
    </source>
</evidence>
<keyword evidence="3" id="KW-1185">Reference proteome</keyword>
<keyword evidence="1" id="KW-0812">Transmembrane</keyword>
<reference evidence="2 3" key="2">
    <citation type="journal article" date="2017" name="Nature">
        <title>The Apostasia genome and the evolution of orchids.</title>
        <authorList>
            <person name="Zhang G.Q."/>
            <person name="Liu K.W."/>
            <person name="Li Z."/>
            <person name="Lohaus R."/>
            <person name="Hsiao Y.Y."/>
            <person name="Niu S.C."/>
            <person name="Wang J.Y."/>
            <person name="Lin Y.C."/>
            <person name="Xu Q."/>
            <person name="Chen L.J."/>
            <person name="Yoshida K."/>
            <person name="Fujiwara S."/>
            <person name="Wang Z.W."/>
            <person name="Zhang Y.Q."/>
            <person name="Mitsuda N."/>
            <person name="Wang M."/>
            <person name="Liu G.H."/>
            <person name="Pecoraro L."/>
            <person name="Huang H.X."/>
            <person name="Xiao X.J."/>
            <person name="Lin M."/>
            <person name="Wu X.Y."/>
            <person name="Wu W.L."/>
            <person name="Chen Y.Y."/>
            <person name="Chang S.B."/>
            <person name="Sakamoto S."/>
            <person name="Ohme-Takagi M."/>
            <person name="Yagi M."/>
            <person name="Zeng S.J."/>
            <person name="Shen C.Y."/>
            <person name="Yeh C.M."/>
            <person name="Luo Y.B."/>
            <person name="Tsai W.C."/>
            <person name="Van de Peer Y."/>
            <person name="Liu Z.J."/>
        </authorList>
    </citation>
    <scope>NUCLEOTIDE SEQUENCE [LARGE SCALE GENOMIC DNA]</scope>
    <source>
        <tissue evidence="2">The whole plant</tissue>
    </source>
</reference>
<keyword evidence="1" id="KW-0472">Membrane</keyword>
<gene>
    <name evidence="2" type="ORF">MA16_Dca021418</name>
</gene>
<dbReference type="Proteomes" id="UP000233837">
    <property type="component" value="Unassembled WGS sequence"/>
</dbReference>
<dbReference type="EMBL" id="KZ502582">
    <property type="protein sequence ID" value="PKU75641.1"/>
    <property type="molecule type" value="Genomic_DNA"/>
</dbReference>
<protein>
    <submittedName>
        <fullName evidence="2">Uncharacterized protein</fullName>
    </submittedName>
</protein>
<reference evidence="2 3" key="1">
    <citation type="journal article" date="2016" name="Sci. Rep.">
        <title>The Dendrobium catenatum Lindl. genome sequence provides insights into polysaccharide synthase, floral development and adaptive evolution.</title>
        <authorList>
            <person name="Zhang G.Q."/>
            <person name="Xu Q."/>
            <person name="Bian C."/>
            <person name="Tsai W.C."/>
            <person name="Yeh C.M."/>
            <person name="Liu K.W."/>
            <person name="Yoshida K."/>
            <person name="Zhang L.S."/>
            <person name="Chang S.B."/>
            <person name="Chen F."/>
            <person name="Shi Y."/>
            <person name="Su Y.Y."/>
            <person name="Zhang Y.Q."/>
            <person name="Chen L.J."/>
            <person name="Yin Y."/>
            <person name="Lin M."/>
            <person name="Huang H."/>
            <person name="Deng H."/>
            <person name="Wang Z.W."/>
            <person name="Zhu S.L."/>
            <person name="Zhao X."/>
            <person name="Deng C."/>
            <person name="Niu S.C."/>
            <person name="Huang J."/>
            <person name="Wang M."/>
            <person name="Liu G.H."/>
            <person name="Yang H.J."/>
            <person name="Xiao X.J."/>
            <person name="Hsiao Y.Y."/>
            <person name="Wu W.L."/>
            <person name="Chen Y.Y."/>
            <person name="Mitsuda N."/>
            <person name="Ohme-Takagi M."/>
            <person name="Luo Y.B."/>
            <person name="Van de Peer Y."/>
            <person name="Liu Z.J."/>
        </authorList>
    </citation>
    <scope>NUCLEOTIDE SEQUENCE [LARGE SCALE GENOMIC DNA]</scope>
    <source>
        <tissue evidence="2">The whole plant</tissue>
    </source>
</reference>
<evidence type="ECO:0000256" key="1">
    <source>
        <dbReference type="SAM" id="Phobius"/>
    </source>
</evidence>
<proteinExistence type="predicted"/>
<name>A0A2I0WJ07_9ASPA</name>
<feature type="transmembrane region" description="Helical" evidence="1">
    <location>
        <begin position="20"/>
        <end position="38"/>
    </location>
</feature>
<dbReference type="AlphaFoldDB" id="A0A2I0WJ07"/>